<dbReference type="STRING" id="1163408.UU9_16868"/>
<dbReference type="NCBIfam" id="NF002999">
    <property type="entry name" value="PRK03767.1"/>
    <property type="match status" value="1"/>
</dbReference>
<dbReference type="GO" id="GO:0016020">
    <property type="term" value="C:membrane"/>
    <property type="evidence" value="ECO:0007669"/>
    <property type="project" value="TreeGrafter"/>
</dbReference>
<keyword evidence="7" id="KW-1185">Reference proteome</keyword>
<dbReference type="AlphaFoldDB" id="I4VJ18"/>
<dbReference type="FunFam" id="3.40.50.360:FF:000001">
    <property type="entry name" value="NAD(P)H dehydrogenase (Quinone) FQR1-like"/>
    <property type="match status" value="1"/>
</dbReference>
<organism evidence="6 7">
    <name type="scientific">Rhodanobacter fulvus Jip2</name>
    <dbReference type="NCBI Taxonomy" id="1163408"/>
    <lineage>
        <taxon>Bacteria</taxon>
        <taxon>Pseudomonadati</taxon>
        <taxon>Pseudomonadota</taxon>
        <taxon>Gammaproteobacteria</taxon>
        <taxon>Lysobacterales</taxon>
        <taxon>Rhodanobacteraceae</taxon>
        <taxon>Rhodanobacter</taxon>
    </lineage>
</organism>
<dbReference type="EMBL" id="AJXU01000083">
    <property type="protein sequence ID" value="EIL87209.1"/>
    <property type="molecule type" value="Genomic_DNA"/>
</dbReference>
<dbReference type="InterPro" id="IPR001226">
    <property type="entry name" value="Flavodoxin_CS"/>
</dbReference>
<accession>I4VJ18</accession>
<evidence type="ECO:0000256" key="1">
    <source>
        <dbReference type="ARBA" id="ARBA00001917"/>
    </source>
</evidence>
<keyword evidence="4" id="KW-0288">FMN</keyword>
<dbReference type="GO" id="GO:0003955">
    <property type="term" value="F:NAD(P)H dehydrogenase (quinone) activity"/>
    <property type="evidence" value="ECO:0007669"/>
    <property type="project" value="InterPro"/>
</dbReference>
<dbReference type="PANTHER" id="PTHR30546">
    <property type="entry name" value="FLAVODOXIN-RELATED PROTEIN WRBA-RELATED"/>
    <property type="match status" value="1"/>
</dbReference>
<dbReference type="PANTHER" id="PTHR30546:SF23">
    <property type="entry name" value="FLAVOPROTEIN-LIKE PROTEIN YCP4-RELATED"/>
    <property type="match status" value="1"/>
</dbReference>
<evidence type="ECO:0000256" key="3">
    <source>
        <dbReference type="ARBA" id="ARBA00022630"/>
    </source>
</evidence>
<dbReference type="GO" id="GO:0010181">
    <property type="term" value="F:FMN binding"/>
    <property type="evidence" value="ECO:0007669"/>
    <property type="project" value="InterPro"/>
</dbReference>
<comment type="caution">
    <text evidence="6">The sequence shown here is derived from an EMBL/GenBank/DDBJ whole genome shotgun (WGS) entry which is preliminary data.</text>
</comment>
<keyword evidence="3" id="KW-0285">Flavoprotein</keyword>
<evidence type="ECO:0000313" key="6">
    <source>
        <dbReference type="EMBL" id="EIL87209.1"/>
    </source>
</evidence>
<gene>
    <name evidence="6" type="ORF">UU9_16868</name>
</gene>
<reference evidence="6 7" key="1">
    <citation type="journal article" date="2012" name="J. Bacteriol.">
        <title>Genome sequences for six rhodanobacter strains, isolated from soils and the terrestrial subsurface, with variable denitrification capabilities.</title>
        <authorList>
            <person name="Kostka J.E."/>
            <person name="Green S.J."/>
            <person name="Rishishwar L."/>
            <person name="Prakash O."/>
            <person name="Katz L.S."/>
            <person name="Marino-Ramirez L."/>
            <person name="Jordan I.K."/>
            <person name="Munk C."/>
            <person name="Ivanova N."/>
            <person name="Mikhailova N."/>
            <person name="Watson D.B."/>
            <person name="Brown S.D."/>
            <person name="Palumbo A.V."/>
            <person name="Brooks S.C."/>
        </authorList>
    </citation>
    <scope>NUCLEOTIDE SEQUENCE [LARGE SCALE GENOMIC DNA]</scope>
    <source>
        <strain evidence="7">Jip2T</strain>
    </source>
</reference>
<dbReference type="Gene3D" id="3.40.50.360">
    <property type="match status" value="1"/>
</dbReference>
<dbReference type="InterPro" id="IPR029039">
    <property type="entry name" value="Flavoprotein-like_sf"/>
</dbReference>
<evidence type="ECO:0000256" key="2">
    <source>
        <dbReference type="ARBA" id="ARBA00006961"/>
    </source>
</evidence>
<evidence type="ECO:0000259" key="5">
    <source>
        <dbReference type="PROSITE" id="PS50902"/>
    </source>
</evidence>
<evidence type="ECO:0000313" key="7">
    <source>
        <dbReference type="Proteomes" id="UP000004210"/>
    </source>
</evidence>
<dbReference type="PATRIC" id="fig|1163408.3.peg.3421"/>
<dbReference type="PROSITE" id="PS50902">
    <property type="entry name" value="FLAVODOXIN_LIKE"/>
    <property type="match status" value="1"/>
</dbReference>
<protein>
    <submittedName>
        <fullName evidence="6">NAD(P)H:quinone oxidoreductase, type IV</fullName>
    </submittedName>
</protein>
<dbReference type="RefSeq" id="WP_007082995.1">
    <property type="nucleotide sequence ID" value="NZ_AJXU01000083.1"/>
</dbReference>
<dbReference type="SUPFAM" id="SSF52218">
    <property type="entry name" value="Flavoproteins"/>
    <property type="match status" value="1"/>
</dbReference>
<dbReference type="InterPro" id="IPR010089">
    <property type="entry name" value="Flavoprotein_WrbA-like"/>
</dbReference>
<comment type="cofactor">
    <cofactor evidence="1">
        <name>FMN</name>
        <dbReference type="ChEBI" id="CHEBI:58210"/>
    </cofactor>
</comment>
<dbReference type="PROSITE" id="PS00201">
    <property type="entry name" value="FLAVODOXIN"/>
    <property type="match status" value="1"/>
</dbReference>
<name>I4VJ18_9GAMM</name>
<feature type="domain" description="Flavodoxin-like" evidence="5">
    <location>
        <begin position="5"/>
        <end position="190"/>
    </location>
</feature>
<dbReference type="OrthoDB" id="9801479at2"/>
<dbReference type="eggNOG" id="COG0655">
    <property type="taxonomic scope" value="Bacteria"/>
</dbReference>
<dbReference type="Pfam" id="PF03358">
    <property type="entry name" value="FMN_red"/>
    <property type="match status" value="1"/>
</dbReference>
<sequence length="200" mass="20839">MSPDILVLYYSRYGHTAQLARLIARGIEEVPGMHARLRQVPPVAPVTEVAQPPEPDDGAPYVTRADLADCTGLALGSPTRFGNMAAPLKYFLDSTGAEWASGALVGKPAAVFTSTSTMHGGQESTLLTMALPLLHHGMLLLGLPFTEAALSATQSGGTPYGASHVAGATGDNPISDHERELARALGRRLADTARKLAAGA</sequence>
<dbReference type="NCBIfam" id="TIGR01755">
    <property type="entry name" value="flav_wrbA"/>
    <property type="match status" value="1"/>
</dbReference>
<comment type="similarity">
    <text evidence="2">Belongs to the WrbA family.</text>
</comment>
<dbReference type="Proteomes" id="UP000004210">
    <property type="component" value="Unassembled WGS sequence"/>
</dbReference>
<evidence type="ECO:0000256" key="4">
    <source>
        <dbReference type="ARBA" id="ARBA00022643"/>
    </source>
</evidence>
<dbReference type="InterPro" id="IPR008254">
    <property type="entry name" value="Flavodoxin/NO_synth"/>
</dbReference>
<dbReference type="InterPro" id="IPR005025">
    <property type="entry name" value="FMN_Rdtase-like_dom"/>
</dbReference>
<dbReference type="GO" id="GO:0009055">
    <property type="term" value="F:electron transfer activity"/>
    <property type="evidence" value="ECO:0007669"/>
    <property type="project" value="InterPro"/>
</dbReference>
<proteinExistence type="inferred from homology"/>